<dbReference type="AlphaFoldDB" id="A0AA86U9X3"/>
<dbReference type="EMBL" id="CAXDID020000153">
    <property type="protein sequence ID" value="CAL6042448.1"/>
    <property type="molecule type" value="Genomic_DNA"/>
</dbReference>
<reference evidence="1" key="1">
    <citation type="submission" date="2023-06" db="EMBL/GenBank/DDBJ databases">
        <authorList>
            <person name="Kurt Z."/>
        </authorList>
    </citation>
    <scope>NUCLEOTIDE SEQUENCE</scope>
</reference>
<dbReference type="Proteomes" id="UP001642409">
    <property type="component" value="Unassembled WGS sequence"/>
</dbReference>
<protein>
    <submittedName>
        <fullName evidence="2">Hypothetical_protein</fullName>
    </submittedName>
</protein>
<evidence type="ECO:0000313" key="1">
    <source>
        <dbReference type="EMBL" id="CAI9943107.1"/>
    </source>
</evidence>
<accession>A0AA86U9X3</accession>
<evidence type="ECO:0000313" key="2">
    <source>
        <dbReference type="EMBL" id="CAL6042448.1"/>
    </source>
</evidence>
<proteinExistence type="predicted"/>
<organism evidence="1">
    <name type="scientific">Hexamita inflata</name>
    <dbReference type="NCBI Taxonomy" id="28002"/>
    <lineage>
        <taxon>Eukaryota</taxon>
        <taxon>Metamonada</taxon>
        <taxon>Diplomonadida</taxon>
        <taxon>Hexamitidae</taxon>
        <taxon>Hexamitinae</taxon>
        <taxon>Hexamita</taxon>
    </lineage>
</organism>
<sequence length="138" mass="16289">MSSLQCIMYVVYKQTWSTGRDNAIIIVIILENRNKQGTWDQPLPQPICLKQVKQVNYLIDPHNEERRQLNEIQKYSALKHSCREIGSKFSIQYLENYDQISRQLKQPSIIKNAHDYLDHSSYGKTDIAKYIINILKYI</sequence>
<keyword evidence="3" id="KW-1185">Reference proteome</keyword>
<comment type="caution">
    <text evidence="1">The sequence shown here is derived from an EMBL/GenBank/DDBJ whole genome shotgun (WGS) entry which is preliminary data.</text>
</comment>
<name>A0AA86U9X3_9EUKA</name>
<evidence type="ECO:0000313" key="3">
    <source>
        <dbReference type="Proteomes" id="UP001642409"/>
    </source>
</evidence>
<reference evidence="2 3" key="2">
    <citation type="submission" date="2024-07" db="EMBL/GenBank/DDBJ databases">
        <authorList>
            <person name="Akdeniz Z."/>
        </authorList>
    </citation>
    <scope>NUCLEOTIDE SEQUENCE [LARGE SCALE GENOMIC DNA]</scope>
</reference>
<dbReference type="EMBL" id="CATOUU010000710">
    <property type="protein sequence ID" value="CAI9943107.1"/>
    <property type="molecule type" value="Genomic_DNA"/>
</dbReference>
<gene>
    <name evidence="1" type="ORF">HINF_LOCUS30752</name>
    <name evidence="2" type="ORF">HINF_LOCUS39600</name>
</gene>